<evidence type="ECO:0000313" key="3">
    <source>
        <dbReference type="Proteomes" id="UP000229370"/>
    </source>
</evidence>
<feature type="transmembrane region" description="Helical" evidence="1">
    <location>
        <begin position="6"/>
        <end position="30"/>
    </location>
</feature>
<comment type="caution">
    <text evidence="2">The sequence shown here is derived from an EMBL/GenBank/DDBJ whole genome shotgun (WGS) entry which is preliminary data.</text>
</comment>
<dbReference type="GO" id="GO:0016491">
    <property type="term" value="F:oxidoreductase activity"/>
    <property type="evidence" value="ECO:0007669"/>
    <property type="project" value="InterPro"/>
</dbReference>
<keyword evidence="1" id="KW-0812">Transmembrane</keyword>
<evidence type="ECO:0000256" key="1">
    <source>
        <dbReference type="SAM" id="Phobius"/>
    </source>
</evidence>
<proteinExistence type="predicted"/>
<dbReference type="SUPFAM" id="SSF55469">
    <property type="entry name" value="FMN-dependent nitroreductase-like"/>
    <property type="match status" value="1"/>
</dbReference>
<evidence type="ECO:0000313" key="2">
    <source>
        <dbReference type="EMBL" id="PJC81501.1"/>
    </source>
</evidence>
<protein>
    <recommendedName>
        <fullName evidence="4">Nitroreductase</fullName>
    </recommendedName>
</protein>
<keyword evidence="1" id="KW-0472">Membrane</keyword>
<reference evidence="3" key="1">
    <citation type="submission" date="2017-09" db="EMBL/GenBank/DDBJ databases">
        <title>Depth-based differentiation of microbial function through sediment-hosted aquifers and enrichment of novel symbionts in the deep terrestrial subsurface.</title>
        <authorList>
            <person name="Probst A.J."/>
            <person name="Ladd B."/>
            <person name="Jarett J.K."/>
            <person name="Geller-Mcgrath D.E."/>
            <person name="Sieber C.M.K."/>
            <person name="Emerson J.B."/>
            <person name="Anantharaman K."/>
            <person name="Thomas B.C."/>
            <person name="Malmstrom R."/>
            <person name="Stieglmeier M."/>
            <person name="Klingl A."/>
            <person name="Woyke T."/>
            <person name="Ryan C.M."/>
            <person name="Banfield J.F."/>
        </authorList>
    </citation>
    <scope>NUCLEOTIDE SEQUENCE [LARGE SCALE GENOMIC DNA]</scope>
</reference>
<name>A0A2M8GLT2_9BACT</name>
<gene>
    <name evidence="2" type="ORF">CO007_04380</name>
</gene>
<accession>A0A2M8GLT2</accession>
<dbReference type="InterPro" id="IPR000415">
    <property type="entry name" value="Nitroreductase-like"/>
</dbReference>
<feature type="non-terminal residue" evidence="2">
    <location>
        <position position="1"/>
    </location>
</feature>
<organism evidence="2 3">
    <name type="scientific">Candidatus Roizmanbacteria bacterium CG_4_8_14_3_um_filter_36_10</name>
    <dbReference type="NCBI Taxonomy" id="1974834"/>
    <lineage>
        <taxon>Bacteria</taxon>
        <taxon>Candidatus Roizmaniibacteriota</taxon>
    </lineage>
</organism>
<evidence type="ECO:0008006" key="4">
    <source>
        <dbReference type="Google" id="ProtNLM"/>
    </source>
</evidence>
<dbReference type="AlphaFoldDB" id="A0A2M8GLT2"/>
<dbReference type="EMBL" id="PFQK01000075">
    <property type="protein sequence ID" value="PJC81501.1"/>
    <property type="molecule type" value="Genomic_DNA"/>
</dbReference>
<dbReference type="Gene3D" id="3.40.109.10">
    <property type="entry name" value="NADH Oxidase"/>
    <property type="match status" value="1"/>
</dbReference>
<keyword evidence="1" id="KW-1133">Transmembrane helix</keyword>
<sequence>NVEGKNIYAFYDLGAAVLSLIIQAQSLGYYSRQMALFDKQKAKGFFKLEKNFEPYIIIAMGRIGDYKNVSKQVIDRELDPRPRKTDLVKELY</sequence>
<dbReference type="Proteomes" id="UP000229370">
    <property type="component" value="Unassembled WGS sequence"/>
</dbReference>